<dbReference type="InterPro" id="IPR028203">
    <property type="entry name" value="PSII_CF48-like_dom"/>
</dbReference>
<sequence>MLARPALASAKAASSVMLAIAQAGERIVAAGERGIIVYSDDQGASWRQAAVPVSVSLVGLRFANGRDGWAVGHSGVVLRTRDGGQSWVRQLDGAGAAQRALDAAKAGQGGARALADAERLAAEGPSKPFLDVQFFDEQHGLVVGAFGLMFATADGGQHWQPAMERLDNPKGKHLYAVQARGDECYVVGELGAVYYSKDRCQAFSAVQTPYEGTYFGAVATGPRSVVVFGMRGHVYWSGDAGASWRQSEIATPASLMAGLLLKDGSILLSDETGRLFRSTDGGRRFEPAPAAQPAPTTGLLQTANGSLFLSGVRGITRAALK</sequence>
<proteinExistence type="predicted"/>
<dbReference type="SUPFAM" id="SSF110296">
    <property type="entry name" value="Oligoxyloglucan reducing end-specific cellobiohydrolase"/>
    <property type="match status" value="1"/>
</dbReference>
<dbReference type="GO" id="GO:0016787">
    <property type="term" value="F:hydrolase activity"/>
    <property type="evidence" value="ECO:0007669"/>
    <property type="project" value="UniProtKB-KW"/>
</dbReference>
<dbReference type="GO" id="GO:0009523">
    <property type="term" value="C:photosystem II"/>
    <property type="evidence" value="ECO:0007669"/>
    <property type="project" value="UniProtKB-KW"/>
</dbReference>
<evidence type="ECO:0000313" key="4">
    <source>
        <dbReference type="EMBL" id="MTV37006.1"/>
    </source>
</evidence>
<dbReference type="EMBL" id="WNKY01000003">
    <property type="protein sequence ID" value="MTV37006.1"/>
    <property type="molecule type" value="Genomic_DNA"/>
</dbReference>
<reference evidence="4 5" key="1">
    <citation type="submission" date="2019-11" db="EMBL/GenBank/DDBJ databases">
        <title>Type strains purchased from KCTC, JCM and DSMZ.</title>
        <authorList>
            <person name="Lu H."/>
        </authorList>
    </citation>
    <scope>NUCLEOTIDE SEQUENCE [LARGE SCALE GENOMIC DNA]</scope>
    <source>
        <strain evidence="4 5">KCTC 22382</strain>
    </source>
</reference>
<evidence type="ECO:0000256" key="2">
    <source>
        <dbReference type="ARBA" id="ARBA00023276"/>
    </source>
</evidence>
<gene>
    <name evidence="4" type="ORF">GM676_05350</name>
</gene>
<keyword evidence="5" id="KW-1185">Reference proteome</keyword>
<protein>
    <submittedName>
        <fullName evidence="4">Glycosyl hydrolase</fullName>
    </submittedName>
</protein>
<dbReference type="PANTHER" id="PTHR47199:SF2">
    <property type="entry name" value="PHOTOSYSTEM II STABILITY_ASSEMBLY FACTOR HCF136, CHLOROPLASTIC"/>
    <property type="match status" value="1"/>
</dbReference>
<dbReference type="PANTHER" id="PTHR47199">
    <property type="entry name" value="PHOTOSYSTEM II STABILITY/ASSEMBLY FACTOR HCF136, CHLOROPLASTIC"/>
    <property type="match status" value="1"/>
</dbReference>
<dbReference type="InterPro" id="IPR015943">
    <property type="entry name" value="WD40/YVTN_repeat-like_dom_sf"/>
</dbReference>
<evidence type="ECO:0000259" key="3">
    <source>
        <dbReference type="Pfam" id="PF14870"/>
    </source>
</evidence>
<name>A0A6L6PD56_9BURK</name>
<keyword evidence="2" id="KW-0604">Photosystem II</keyword>
<accession>A0A6L6PD56</accession>
<organism evidence="4 5">
    <name type="scientific">Duganella radicis</name>
    <dbReference type="NCBI Taxonomy" id="551988"/>
    <lineage>
        <taxon>Bacteria</taxon>
        <taxon>Pseudomonadati</taxon>
        <taxon>Pseudomonadota</taxon>
        <taxon>Betaproteobacteria</taxon>
        <taxon>Burkholderiales</taxon>
        <taxon>Oxalobacteraceae</taxon>
        <taxon>Telluria group</taxon>
        <taxon>Duganella</taxon>
    </lineage>
</organism>
<feature type="domain" description="Photosynthesis system II assembly factor Ycf48/Hcf136-like" evidence="3">
    <location>
        <begin position="43"/>
        <end position="91"/>
    </location>
</feature>
<dbReference type="Gene3D" id="2.130.10.10">
    <property type="entry name" value="YVTN repeat-like/Quinoprotein amine dehydrogenase"/>
    <property type="match status" value="2"/>
</dbReference>
<dbReference type="AlphaFoldDB" id="A0A6L6PD56"/>
<comment type="caution">
    <text evidence="4">The sequence shown here is derived from an EMBL/GenBank/DDBJ whole genome shotgun (WGS) entry which is preliminary data.</text>
</comment>
<feature type="domain" description="Photosynthesis system II assembly factor Ycf48/Hcf136-like" evidence="3">
    <location>
        <begin position="129"/>
        <end position="246"/>
    </location>
</feature>
<keyword evidence="1" id="KW-0602">Photosynthesis</keyword>
<dbReference type="Pfam" id="PF14870">
    <property type="entry name" value="PSII_BNR"/>
    <property type="match status" value="2"/>
</dbReference>
<dbReference type="Proteomes" id="UP000475582">
    <property type="component" value="Unassembled WGS sequence"/>
</dbReference>
<evidence type="ECO:0000313" key="5">
    <source>
        <dbReference type="Proteomes" id="UP000475582"/>
    </source>
</evidence>
<evidence type="ECO:0000256" key="1">
    <source>
        <dbReference type="ARBA" id="ARBA00022531"/>
    </source>
</evidence>
<keyword evidence="4" id="KW-0378">Hydrolase</keyword>
<dbReference type="GO" id="GO:0015979">
    <property type="term" value="P:photosynthesis"/>
    <property type="evidence" value="ECO:0007669"/>
    <property type="project" value="UniProtKB-KW"/>
</dbReference>